<feature type="binding site" evidence="5">
    <location>
        <position position="698"/>
    </location>
    <ligand>
        <name>Zn(2+)</name>
        <dbReference type="ChEBI" id="CHEBI:29105"/>
        <label>1</label>
    </ligand>
</feature>
<dbReference type="PROSITE" id="PS00126">
    <property type="entry name" value="PDEASE_I_1"/>
    <property type="match status" value="1"/>
</dbReference>
<dbReference type="InterPro" id="IPR036971">
    <property type="entry name" value="PDEase_catalytic_dom_sf"/>
</dbReference>
<dbReference type="Pfam" id="PF00233">
    <property type="entry name" value="PDEase_I"/>
    <property type="match status" value="1"/>
</dbReference>
<evidence type="ECO:0000256" key="5">
    <source>
        <dbReference type="PIRSR" id="PIRSR623088-3"/>
    </source>
</evidence>
<comment type="caution">
    <text evidence="9">The sequence shown here is derived from an EMBL/GenBank/DDBJ whole genome shotgun (WGS) entry which is preliminary data.</text>
</comment>
<evidence type="ECO:0000256" key="4">
    <source>
        <dbReference type="PIRSR" id="PIRSR623088-2"/>
    </source>
</evidence>
<proteinExistence type="inferred from homology"/>
<feature type="compositionally biased region" description="Basic and acidic residues" evidence="7">
    <location>
        <begin position="73"/>
        <end position="83"/>
    </location>
</feature>
<comment type="cofactor">
    <cofactor evidence="6">
        <name>a divalent metal cation</name>
        <dbReference type="ChEBI" id="CHEBI:60240"/>
    </cofactor>
    <text evidence="6">Binds 2 divalent metal cations per subunit. Site 1 may preferentially bind zinc ions, while site 2 has a preference for magnesium and/or manganese ions.</text>
</comment>
<dbReference type="InterPro" id="IPR023174">
    <property type="entry name" value="PDEase_CS"/>
</dbReference>
<evidence type="ECO:0000256" key="3">
    <source>
        <dbReference type="PIRSR" id="PIRSR623088-1"/>
    </source>
</evidence>
<feature type="binding site" evidence="4">
    <location>
        <begin position="694"/>
        <end position="698"/>
    </location>
    <ligand>
        <name>AMP</name>
        <dbReference type="ChEBI" id="CHEBI:456215"/>
    </ligand>
</feature>
<feature type="compositionally biased region" description="Low complexity" evidence="7">
    <location>
        <begin position="84"/>
        <end position="103"/>
    </location>
</feature>
<dbReference type="Pfam" id="PF13185">
    <property type="entry name" value="GAF_2"/>
    <property type="match status" value="1"/>
</dbReference>
<feature type="binding site" evidence="5">
    <location>
        <position position="943"/>
    </location>
    <ligand>
        <name>Zn(2+)</name>
        <dbReference type="ChEBI" id="CHEBI:29105"/>
        <label>1</label>
    </ligand>
</feature>
<evidence type="ECO:0000256" key="1">
    <source>
        <dbReference type="ARBA" id="ARBA00022723"/>
    </source>
</evidence>
<sequence length="1169" mass="129453">MQTVRGNVLRARSFTQQLPAPPKLRTSDPAQHSVSGSSSVSLREERDRDDVVQRTSSRRRRRESTATIGGSVRPEDLTREHRNSTSCAGCARSSSSSSSSSCTTTTTATAAMRGASALSLVNGVLSWLMVRTGASPTRLEQQNEELNRGVDDLLVEQKHSAFWRLVQRILDLNDVVLMIRVLLDFLQDDLGAVAAAVFLVDQNSQSMSRITRGAPTLSGLVSSRGLVGDVLQTQQARFLEDFSSIEGYDPEVDLAHEFPEQKLLCVPLMERGSVYAIVEATTARSTQRVMDELHVKLLTWLGPLLSSCMRKCIEFHDVLLSERTQKALLHIISSSDTEDTVLNLVDGVIDGACHITKAESVSLFMIDWETEELWSLSSSYYDETLRVPLRDSMLGLAATTQQTLNVQDPEADPRYNQSVEQRRGIHTRCVLYVPVGIQRSSQNNEMSAASSSRPIAVLEIINKVEEMPGGLTSGSCPGFTFDDECALEAFACEVAVILRRRSNEIEYIKLLADTRAEQVLAKRARSQVNLLECYTSYASAAHVHPEACLRNSFVRSNRHVAGCSGCAETAKLKDQVDLPALATAVIAKSEVSDYVEQRFGKVIRHKKQNSGRLGYEFAGSNDHIPSQLLFSAPQGSRFPSWDFNVFTTDPAVLPKLLEEMYLDFKVDEVLHTTKHRLQNFIVAMKEHYHPNPFHNFLHAFSVVHASYLLLSTTDAGQMLQPLDIAACLVASLGHDVDHPGHTNDFEVKSGSQLAMLYCDESVLEHHHAYTTFRLILKEKNANILQNLNPADYRHFRKMVINAILGTDMANHFKFLEAIEKVLRPTSHHVDTTAISSAKRDNSNASAIVAVSGGSKPRLNIATADDQEKEILNVLRDAVMQPDGNVLVTSCGDAGGSSPTPFHQVTGGKKCTSASGRSTNGGWMYNGTVEDRSFLVKMLVHASDLSGQVFPKPIALKWSNMISKEFAYQALMEQAENIPISYRNIDDPLKMVEGQLFFAQKIVSPLWDLMYIIFPSIDECMLNLRSNVAHYEQELQRLKQERFGESLGADHTREECDEEEQKCTVEEAHDRKARRDSMCSSEDEGVAVPGLARHNPAKFNSFRTIPEDDSSSNSNSDDNDADFDGEPSVGASALAAAERSRKAARSRSNSISSKSSSDFDLDEQSLVVYE</sequence>
<organism evidence="9 10">
    <name type="scientific">Hyaloperonospora brassicae</name>
    <name type="common">Brassica downy mildew</name>
    <name type="synonym">Peronospora brassicae</name>
    <dbReference type="NCBI Taxonomy" id="162125"/>
    <lineage>
        <taxon>Eukaryota</taxon>
        <taxon>Sar</taxon>
        <taxon>Stramenopiles</taxon>
        <taxon>Oomycota</taxon>
        <taxon>Peronosporomycetes</taxon>
        <taxon>Peronosporales</taxon>
        <taxon>Peronosporaceae</taxon>
        <taxon>Hyaloperonospora</taxon>
    </lineage>
</organism>
<dbReference type="PANTHER" id="PTHR11347">
    <property type="entry name" value="CYCLIC NUCLEOTIDE PHOSPHODIESTERASE"/>
    <property type="match status" value="1"/>
</dbReference>
<accession>A0AAV0V1L2</accession>
<feature type="compositionally biased region" description="Basic and acidic residues" evidence="7">
    <location>
        <begin position="42"/>
        <end position="52"/>
    </location>
</feature>
<dbReference type="AlphaFoldDB" id="A0AAV0V1L2"/>
<dbReference type="InterPro" id="IPR002073">
    <property type="entry name" value="PDEase_catalytic_dom"/>
</dbReference>
<dbReference type="Gene3D" id="3.30.450.40">
    <property type="match status" value="2"/>
</dbReference>
<feature type="region of interest" description="Disordered" evidence="7">
    <location>
        <begin position="1048"/>
        <end position="1169"/>
    </location>
</feature>
<keyword evidence="2 6" id="KW-0378">Hydrolase</keyword>
<evidence type="ECO:0000313" key="10">
    <source>
        <dbReference type="Proteomes" id="UP001162031"/>
    </source>
</evidence>
<feature type="compositionally biased region" description="Basic and acidic residues" evidence="7">
    <location>
        <begin position="1060"/>
        <end position="1076"/>
    </location>
</feature>
<dbReference type="InterPro" id="IPR023088">
    <property type="entry name" value="PDEase"/>
</dbReference>
<feature type="binding site" evidence="4">
    <location>
        <position position="943"/>
    </location>
    <ligand>
        <name>AMP</name>
        <dbReference type="ChEBI" id="CHEBI:456215"/>
    </ligand>
</feature>
<gene>
    <name evidence="9" type="ORF">HBR001_LOCUS8643</name>
</gene>
<keyword evidence="10" id="KW-1185">Reference proteome</keyword>
<dbReference type="EMBL" id="CANTFL010001452">
    <property type="protein sequence ID" value="CAI5741775.1"/>
    <property type="molecule type" value="Genomic_DNA"/>
</dbReference>
<feature type="binding site" evidence="5">
    <location>
        <position position="735"/>
    </location>
    <ligand>
        <name>Zn(2+)</name>
        <dbReference type="ChEBI" id="CHEBI:29105"/>
        <label>1</label>
    </ligand>
</feature>
<dbReference type="Proteomes" id="UP001162031">
    <property type="component" value="Unassembled WGS sequence"/>
</dbReference>
<protein>
    <recommendedName>
        <fullName evidence="6">Phosphodiesterase</fullName>
        <ecNumber evidence="6">3.1.4.-</ecNumber>
    </recommendedName>
</protein>
<feature type="active site" description="Proton donor" evidence="3">
    <location>
        <position position="694"/>
    </location>
</feature>
<dbReference type="Pfam" id="PF01590">
    <property type="entry name" value="GAF"/>
    <property type="match status" value="1"/>
</dbReference>
<reference evidence="9" key="1">
    <citation type="submission" date="2022-12" db="EMBL/GenBank/DDBJ databases">
        <authorList>
            <person name="Webb A."/>
        </authorList>
    </citation>
    <scope>NUCLEOTIDE SEQUENCE</scope>
    <source>
        <strain evidence="9">Hp1</strain>
    </source>
</reference>
<dbReference type="GO" id="GO:0046872">
    <property type="term" value="F:metal ion binding"/>
    <property type="evidence" value="ECO:0007669"/>
    <property type="project" value="UniProtKB-KW"/>
</dbReference>
<dbReference type="InterPro" id="IPR029016">
    <property type="entry name" value="GAF-like_dom_sf"/>
</dbReference>
<comment type="similarity">
    <text evidence="6">Belongs to the cyclic nucleotide phosphodiesterase family.</text>
</comment>
<name>A0AAV0V1L2_HYABA</name>
<dbReference type="PROSITE" id="PS51845">
    <property type="entry name" value="PDEASE_I_2"/>
    <property type="match status" value="1"/>
</dbReference>
<dbReference type="EC" id="3.1.4.-" evidence="6"/>
<evidence type="ECO:0000256" key="6">
    <source>
        <dbReference type="RuleBase" id="RU363067"/>
    </source>
</evidence>
<feature type="region of interest" description="Disordered" evidence="7">
    <location>
        <begin position="1"/>
        <end position="103"/>
    </location>
</feature>
<dbReference type="Gene3D" id="1.10.1300.10">
    <property type="entry name" value="3'5'-cyclic nucleotide phosphodiesterase, catalytic domain"/>
    <property type="match status" value="1"/>
</dbReference>
<feature type="binding site" evidence="4">
    <location>
        <position position="735"/>
    </location>
    <ligand>
        <name>AMP</name>
        <dbReference type="ChEBI" id="CHEBI:456215"/>
    </ligand>
</feature>
<feature type="binding site" evidence="5">
    <location>
        <position position="735"/>
    </location>
    <ligand>
        <name>Zn(2+)</name>
        <dbReference type="ChEBI" id="CHEBI:29105"/>
        <label>2</label>
    </ligand>
</feature>
<feature type="binding site" evidence="4">
    <location>
        <position position="994"/>
    </location>
    <ligand>
        <name>AMP</name>
        <dbReference type="ChEBI" id="CHEBI:456215"/>
    </ligand>
</feature>
<dbReference type="GO" id="GO:0007165">
    <property type="term" value="P:signal transduction"/>
    <property type="evidence" value="ECO:0007669"/>
    <property type="project" value="InterPro"/>
</dbReference>
<keyword evidence="1 5" id="KW-0479">Metal-binding</keyword>
<feature type="domain" description="PDEase" evidence="8">
    <location>
        <begin position="620"/>
        <end position="1037"/>
    </location>
</feature>
<feature type="compositionally biased region" description="Low complexity" evidence="7">
    <location>
        <begin position="1145"/>
        <end position="1155"/>
    </location>
</feature>
<dbReference type="GO" id="GO:0004114">
    <property type="term" value="F:3',5'-cyclic-nucleotide phosphodiesterase activity"/>
    <property type="evidence" value="ECO:0007669"/>
    <property type="project" value="InterPro"/>
</dbReference>
<dbReference type="InterPro" id="IPR003018">
    <property type="entry name" value="GAF"/>
</dbReference>
<evidence type="ECO:0000313" key="9">
    <source>
        <dbReference type="EMBL" id="CAI5741775.1"/>
    </source>
</evidence>
<evidence type="ECO:0000256" key="7">
    <source>
        <dbReference type="SAM" id="MobiDB-lite"/>
    </source>
</evidence>
<dbReference type="SUPFAM" id="SSF109604">
    <property type="entry name" value="HD-domain/PDEase-like"/>
    <property type="match status" value="1"/>
</dbReference>
<evidence type="ECO:0000256" key="2">
    <source>
        <dbReference type="ARBA" id="ARBA00022801"/>
    </source>
</evidence>
<dbReference type="PRINTS" id="PR00387">
    <property type="entry name" value="PDIESTERASE1"/>
</dbReference>
<evidence type="ECO:0000259" key="8">
    <source>
        <dbReference type="PROSITE" id="PS51845"/>
    </source>
</evidence>
<dbReference type="SUPFAM" id="SSF55781">
    <property type="entry name" value="GAF domain-like"/>
    <property type="match status" value="2"/>
</dbReference>
<feature type="binding site" evidence="5">
    <location>
        <position position="734"/>
    </location>
    <ligand>
        <name>Zn(2+)</name>
        <dbReference type="ChEBI" id="CHEBI:29105"/>
        <label>1</label>
    </ligand>
</feature>